<keyword evidence="1" id="KW-0614">Plasmid</keyword>
<dbReference type="HOGENOM" id="CLU_1882319_0_0_0"/>
<protein>
    <submittedName>
        <fullName evidence="1">Uncharacterized protein</fullName>
    </submittedName>
</protein>
<evidence type="ECO:0000313" key="2">
    <source>
        <dbReference type="Proteomes" id="UP000002208"/>
    </source>
</evidence>
<reference evidence="1 2" key="1">
    <citation type="journal article" date="2009" name="PLoS Genet.">
        <title>Alliance of proteomics and genomics to unravel the specificities of Sahara bacterium Deinococcus deserti.</title>
        <authorList>
            <person name="de Groot A."/>
            <person name="Dulermo R."/>
            <person name="Ortet P."/>
            <person name="Blanchard L."/>
            <person name="Guerin P."/>
            <person name="Fernandez B."/>
            <person name="Vacherie B."/>
            <person name="Dossat C."/>
            <person name="Jolivet E."/>
            <person name="Siguier P."/>
            <person name="Chandler M."/>
            <person name="Barakat M."/>
            <person name="Dedieu A."/>
            <person name="Barbe V."/>
            <person name="Heulin T."/>
            <person name="Sommer S."/>
            <person name="Achouak W."/>
            <person name="Armengaud J."/>
        </authorList>
    </citation>
    <scope>NUCLEOTIDE SEQUENCE [LARGE SCALE GENOMIC DNA]</scope>
    <source>
        <strain evidence="2">DSM 17065 / CIP 109153 / LMG 22923 / VCD115</strain>
        <plasmid evidence="2">pDeide3</plasmid>
    </source>
</reference>
<name>C1D3U7_DEIDV</name>
<accession>C1D3U7</accession>
<organism evidence="1 2">
    <name type="scientific">Deinococcus deserti (strain DSM 17065 / CIP 109153 / LMG 22923 / VCD115)</name>
    <dbReference type="NCBI Taxonomy" id="546414"/>
    <lineage>
        <taxon>Bacteria</taxon>
        <taxon>Thermotogati</taxon>
        <taxon>Deinococcota</taxon>
        <taxon>Deinococci</taxon>
        <taxon>Deinococcales</taxon>
        <taxon>Deinococcaceae</taxon>
        <taxon>Deinococcus</taxon>
    </lineage>
</organism>
<dbReference type="Proteomes" id="UP000002208">
    <property type="component" value="Plasmid 3"/>
</dbReference>
<keyword evidence="2" id="KW-1185">Reference proteome</keyword>
<proteinExistence type="predicted"/>
<geneLocation type="plasmid" evidence="2">
    <name>pDeide3</name>
</geneLocation>
<evidence type="ECO:0000313" key="1">
    <source>
        <dbReference type="EMBL" id="ACO48176.1"/>
    </source>
</evidence>
<sequence>MILWSTEGLLSVSPEKYDDVSNFAARLVNNIHCLEAKADFVFEILIALRTHFPENGLRAASLSGSNLIAHLCSWVHQYSNISRFSIQMPDPGRTSTCSSCDSQLEPSPSGFKEAVRRGTDTVWPLLDPKKRVRRS</sequence>
<dbReference type="AlphaFoldDB" id="C1D3U7"/>
<dbReference type="EMBL" id="CP001117">
    <property type="protein sequence ID" value="ACO48176.1"/>
    <property type="molecule type" value="Genomic_DNA"/>
</dbReference>
<dbReference type="KEGG" id="ddr:Deide_3p02182"/>
<gene>
    <name evidence="1" type="ordered locus">Deide_3p02182</name>
</gene>